<sequence>MASPFILPDGGDNDECAVLLMPRVQAEALTGWTLARACRHLREAASTAASGRSIDANDTARVLYVAHDSSRLSRWLARILEAPPTTIDEPPRPVEVPAPSTPSRRRQAPPPSTPTTPRHRLNVFTARTPQKSDNADENWAMEQSQSQQQDEAASRQEAWELDPLVSYRQLTAWLTSTSSDTVAMATCEDDSPARPVSLKPLLAQIQMRYPRTPEALTALLACVHADTAHAPTLIVIDRLSDWLLPSEEEYDVTTSAESNPDPVRLELAAKLMALAVSAIQSIGAATGKRCQLLVTDLLPLPPAYVGTRPSGDNAAVAADTTHTDPGDAPAPAPMQRATSHTGRRASLASIYKRWATRIYTFSIWPADDDAPHGSRTRALPPPLAPPAEIMWTGAIWRGQAEA</sequence>
<dbReference type="GO" id="GO:0000724">
    <property type="term" value="P:double-strand break repair via homologous recombination"/>
    <property type="evidence" value="ECO:0007669"/>
    <property type="project" value="TreeGrafter"/>
</dbReference>
<reference evidence="3" key="1">
    <citation type="journal article" date="2018" name="Nat. Microbiol.">
        <title>Leveraging single-cell genomics to expand the fungal tree of life.</title>
        <authorList>
            <person name="Ahrendt S.R."/>
            <person name="Quandt C.A."/>
            <person name="Ciobanu D."/>
            <person name="Clum A."/>
            <person name="Salamov A."/>
            <person name="Andreopoulos B."/>
            <person name="Cheng J.F."/>
            <person name="Woyke T."/>
            <person name="Pelin A."/>
            <person name="Henrissat B."/>
            <person name="Reynolds N.K."/>
            <person name="Benny G.L."/>
            <person name="Smith M.E."/>
            <person name="James T.Y."/>
            <person name="Grigoriev I.V."/>
        </authorList>
    </citation>
    <scope>NUCLEOTIDE SEQUENCE [LARGE SCALE GENOMIC DNA]</scope>
    <source>
        <strain evidence="3">RSA 1356</strain>
    </source>
</reference>
<accession>A0A4P9XWQ9</accession>
<feature type="region of interest" description="Disordered" evidence="1">
    <location>
        <begin position="84"/>
        <end position="156"/>
    </location>
</feature>
<dbReference type="GO" id="GO:0097196">
    <property type="term" value="C:Shu complex"/>
    <property type="evidence" value="ECO:0007669"/>
    <property type="project" value="TreeGrafter"/>
</dbReference>
<dbReference type="GO" id="GO:0003697">
    <property type="term" value="F:single-stranded DNA binding"/>
    <property type="evidence" value="ECO:0007669"/>
    <property type="project" value="TreeGrafter"/>
</dbReference>
<keyword evidence="3" id="KW-1185">Reference proteome</keyword>
<gene>
    <name evidence="2" type="ORF">THASP1DRAFT_27382</name>
</gene>
<evidence type="ECO:0000256" key="1">
    <source>
        <dbReference type="SAM" id="MobiDB-lite"/>
    </source>
</evidence>
<feature type="region of interest" description="Disordered" evidence="1">
    <location>
        <begin position="309"/>
        <end position="341"/>
    </location>
</feature>
<dbReference type="OrthoDB" id="10613067at2759"/>
<name>A0A4P9XWQ9_9FUNG</name>
<dbReference type="Proteomes" id="UP000271241">
    <property type="component" value="Unassembled WGS sequence"/>
</dbReference>
<evidence type="ECO:0000313" key="2">
    <source>
        <dbReference type="EMBL" id="RKP10843.1"/>
    </source>
</evidence>
<feature type="compositionally biased region" description="Low complexity" evidence="1">
    <location>
        <begin position="142"/>
        <end position="151"/>
    </location>
</feature>
<protein>
    <submittedName>
        <fullName evidence="2">Uncharacterized protein</fullName>
    </submittedName>
</protein>
<proteinExistence type="predicted"/>
<dbReference type="PANTHER" id="PTHR28653:SF1">
    <property type="entry name" value="ATPASE SWSAP1"/>
    <property type="match status" value="1"/>
</dbReference>
<evidence type="ECO:0000313" key="3">
    <source>
        <dbReference type="Proteomes" id="UP000271241"/>
    </source>
</evidence>
<dbReference type="AlphaFoldDB" id="A0A4P9XWQ9"/>
<organism evidence="2 3">
    <name type="scientific">Thamnocephalis sphaerospora</name>
    <dbReference type="NCBI Taxonomy" id="78915"/>
    <lineage>
        <taxon>Eukaryota</taxon>
        <taxon>Fungi</taxon>
        <taxon>Fungi incertae sedis</taxon>
        <taxon>Zoopagomycota</taxon>
        <taxon>Zoopagomycotina</taxon>
        <taxon>Zoopagomycetes</taxon>
        <taxon>Zoopagales</taxon>
        <taxon>Sigmoideomycetaceae</taxon>
        <taxon>Thamnocephalis</taxon>
    </lineage>
</organism>
<dbReference type="EMBL" id="KZ992435">
    <property type="protein sequence ID" value="RKP10843.1"/>
    <property type="molecule type" value="Genomic_DNA"/>
</dbReference>
<dbReference type="PANTHER" id="PTHR28653">
    <property type="match status" value="1"/>
</dbReference>